<evidence type="ECO:0000313" key="1">
    <source>
        <dbReference type="EMBL" id="KAH3774225.1"/>
    </source>
</evidence>
<gene>
    <name evidence="1" type="ORF">DPMN_175600</name>
</gene>
<reference evidence="1" key="1">
    <citation type="journal article" date="2019" name="bioRxiv">
        <title>The Genome of the Zebra Mussel, Dreissena polymorpha: A Resource for Invasive Species Research.</title>
        <authorList>
            <person name="McCartney M.A."/>
            <person name="Auch B."/>
            <person name="Kono T."/>
            <person name="Mallez S."/>
            <person name="Zhang Y."/>
            <person name="Obille A."/>
            <person name="Becker A."/>
            <person name="Abrahante J.E."/>
            <person name="Garbe J."/>
            <person name="Badalamenti J.P."/>
            <person name="Herman A."/>
            <person name="Mangelson H."/>
            <person name="Liachko I."/>
            <person name="Sullivan S."/>
            <person name="Sone E.D."/>
            <person name="Koren S."/>
            <person name="Silverstein K.A.T."/>
            <person name="Beckman K.B."/>
            <person name="Gohl D.M."/>
        </authorList>
    </citation>
    <scope>NUCLEOTIDE SEQUENCE</scope>
    <source>
        <strain evidence="1">Duluth1</strain>
        <tissue evidence="1">Whole animal</tissue>
    </source>
</reference>
<dbReference type="AlphaFoldDB" id="A0A9D4E9E3"/>
<protein>
    <submittedName>
        <fullName evidence="1">Uncharacterized protein</fullName>
    </submittedName>
</protein>
<sequence length="60" mass="6784">MSENLKFLAGVNGGNQGPLVGPKPWWWARWAQSPKAPEIEPITNHFSKLKEILMLLQKSI</sequence>
<accession>A0A9D4E9E3</accession>
<proteinExistence type="predicted"/>
<keyword evidence="2" id="KW-1185">Reference proteome</keyword>
<dbReference type="Proteomes" id="UP000828390">
    <property type="component" value="Unassembled WGS sequence"/>
</dbReference>
<dbReference type="EMBL" id="JAIWYP010000009">
    <property type="protein sequence ID" value="KAH3774225.1"/>
    <property type="molecule type" value="Genomic_DNA"/>
</dbReference>
<comment type="caution">
    <text evidence="1">The sequence shown here is derived from an EMBL/GenBank/DDBJ whole genome shotgun (WGS) entry which is preliminary data.</text>
</comment>
<evidence type="ECO:0000313" key="2">
    <source>
        <dbReference type="Proteomes" id="UP000828390"/>
    </source>
</evidence>
<organism evidence="1 2">
    <name type="scientific">Dreissena polymorpha</name>
    <name type="common">Zebra mussel</name>
    <name type="synonym">Mytilus polymorpha</name>
    <dbReference type="NCBI Taxonomy" id="45954"/>
    <lineage>
        <taxon>Eukaryota</taxon>
        <taxon>Metazoa</taxon>
        <taxon>Spiralia</taxon>
        <taxon>Lophotrochozoa</taxon>
        <taxon>Mollusca</taxon>
        <taxon>Bivalvia</taxon>
        <taxon>Autobranchia</taxon>
        <taxon>Heteroconchia</taxon>
        <taxon>Euheterodonta</taxon>
        <taxon>Imparidentia</taxon>
        <taxon>Neoheterodontei</taxon>
        <taxon>Myida</taxon>
        <taxon>Dreissenoidea</taxon>
        <taxon>Dreissenidae</taxon>
        <taxon>Dreissena</taxon>
    </lineage>
</organism>
<name>A0A9D4E9E3_DREPO</name>
<reference evidence="1" key="2">
    <citation type="submission" date="2020-11" db="EMBL/GenBank/DDBJ databases">
        <authorList>
            <person name="McCartney M.A."/>
            <person name="Auch B."/>
            <person name="Kono T."/>
            <person name="Mallez S."/>
            <person name="Becker A."/>
            <person name="Gohl D.M."/>
            <person name="Silverstein K.A.T."/>
            <person name="Koren S."/>
            <person name="Bechman K.B."/>
            <person name="Herman A."/>
            <person name="Abrahante J.E."/>
            <person name="Garbe J."/>
        </authorList>
    </citation>
    <scope>NUCLEOTIDE SEQUENCE</scope>
    <source>
        <strain evidence="1">Duluth1</strain>
        <tissue evidence="1">Whole animal</tissue>
    </source>
</reference>